<sequence>MDDIKKRVFFRHIVRDAAIIALGIFFAVFLEKSGAIERFLDLTRGFFPLVSFVAGMFFTSIFTTVFATVVFAEIAQDHSLILTALFGGAGAFLGDYIIFRFVRDTLLEDIRGLLQISHADRFAEIFRLQLFRFLAPFFGAVIIASPLPDELGVALLGLSEMSTKKFAVFSFVLNAAGIFIIGGIARTIV</sequence>
<feature type="transmembrane region" description="Helical" evidence="1">
    <location>
        <begin position="12"/>
        <end position="30"/>
    </location>
</feature>
<feature type="transmembrane region" description="Helical" evidence="1">
    <location>
        <begin position="50"/>
        <end position="72"/>
    </location>
</feature>
<reference evidence="2 3" key="1">
    <citation type="journal article" date="2015" name="Nature">
        <title>rRNA introns, odd ribosomes, and small enigmatic genomes across a large radiation of phyla.</title>
        <authorList>
            <person name="Brown C.T."/>
            <person name="Hug L.A."/>
            <person name="Thomas B.C."/>
            <person name="Sharon I."/>
            <person name="Castelle C.J."/>
            <person name="Singh A."/>
            <person name="Wilkins M.J."/>
            <person name="Williams K.H."/>
            <person name="Banfield J.F."/>
        </authorList>
    </citation>
    <scope>NUCLEOTIDE SEQUENCE [LARGE SCALE GENOMIC DNA]</scope>
</reference>
<gene>
    <name evidence="2" type="ORF">UW74_C0021G0005</name>
</gene>
<evidence type="ECO:0008006" key="4">
    <source>
        <dbReference type="Google" id="ProtNLM"/>
    </source>
</evidence>
<name>A0A0G1K5B3_9BACT</name>
<evidence type="ECO:0000313" key="3">
    <source>
        <dbReference type="Proteomes" id="UP000034889"/>
    </source>
</evidence>
<comment type="caution">
    <text evidence="2">The sequence shown here is derived from an EMBL/GenBank/DDBJ whole genome shotgun (WGS) entry which is preliminary data.</text>
</comment>
<keyword evidence="1" id="KW-1133">Transmembrane helix</keyword>
<evidence type="ECO:0000313" key="2">
    <source>
        <dbReference type="EMBL" id="KKT78653.1"/>
    </source>
</evidence>
<proteinExistence type="predicted"/>
<organism evidence="2 3">
    <name type="scientific">Candidatus Giovannonibacteria bacterium GW2011_GWC2_44_8</name>
    <dbReference type="NCBI Taxonomy" id="1618657"/>
    <lineage>
        <taxon>Bacteria</taxon>
        <taxon>Candidatus Giovannoniibacteriota</taxon>
    </lineage>
</organism>
<evidence type="ECO:0000256" key="1">
    <source>
        <dbReference type="SAM" id="Phobius"/>
    </source>
</evidence>
<keyword evidence="1" id="KW-0812">Transmembrane</keyword>
<dbReference type="Proteomes" id="UP000034889">
    <property type="component" value="Unassembled WGS sequence"/>
</dbReference>
<dbReference type="AlphaFoldDB" id="A0A0G1K5B3"/>
<keyword evidence="1" id="KW-0472">Membrane</keyword>
<feature type="transmembrane region" description="Helical" evidence="1">
    <location>
        <begin position="167"/>
        <end position="185"/>
    </location>
</feature>
<dbReference type="EMBL" id="LCJM01000021">
    <property type="protein sequence ID" value="KKT78653.1"/>
    <property type="molecule type" value="Genomic_DNA"/>
</dbReference>
<protein>
    <recommendedName>
        <fullName evidence="4">TVP38/TMEM64 family membrane protein</fullName>
    </recommendedName>
</protein>
<feature type="transmembrane region" description="Helical" evidence="1">
    <location>
        <begin position="78"/>
        <end position="99"/>
    </location>
</feature>
<accession>A0A0G1K5B3</accession>